<dbReference type="PRINTS" id="PR00153">
    <property type="entry name" value="CSAPPISMRASE"/>
</dbReference>
<feature type="compositionally biased region" description="Low complexity" evidence="18">
    <location>
        <begin position="358"/>
        <end position="367"/>
    </location>
</feature>
<evidence type="ECO:0000256" key="17">
    <source>
        <dbReference type="SAM" id="Coils"/>
    </source>
</evidence>
<dbReference type="GO" id="GO:0006457">
    <property type="term" value="P:protein folding"/>
    <property type="evidence" value="ECO:0007669"/>
    <property type="project" value="InterPro"/>
</dbReference>
<dbReference type="SUPFAM" id="SSF50891">
    <property type="entry name" value="Cyclophilin-like"/>
    <property type="match status" value="1"/>
</dbReference>
<dbReference type="PROSITE" id="PS50072">
    <property type="entry name" value="CSA_PPIASE_2"/>
    <property type="match status" value="1"/>
</dbReference>
<gene>
    <name evidence="21" type="ORF">CTheo_1635</name>
</gene>
<keyword evidence="6" id="KW-0812">Transmembrane</keyword>
<keyword evidence="11" id="KW-1133">Transmembrane helix</keyword>
<dbReference type="EMBL" id="SSOP01000014">
    <property type="protein sequence ID" value="KAB5595002.1"/>
    <property type="molecule type" value="Genomic_DNA"/>
</dbReference>
<dbReference type="AlphaFoldDB" id="A0A5N5QTC5"/>
<comment type="similarity">
    <text evidence="14">Belongs to the cyclophilin-type PPIase family. CWC27 subfamily.</text>
</comment>
<dbReference type="EC" id="2.3.2.23" evidence="4"/>
<dbReference type="Gene3D" id="2.40.100.10">
    <property type="entry name" value="Cyclophilin-like"/>
    <property type="match status" value="1"/>
</dbReference>
<keyword evidence="12" id="KW-0472">Membrane</keyword>
<comment type="caution">
    <text evidence="21">The sequence shown here is derived from an EMBL/GenBank/DDBJ whole genome shotgun (WGS) entry which is preliminary data.</text>
</comment>
<keyword evidence="13" id="KW-0539">Nucleus</keyword>
<dbReference type="GO" id="GO:0071013">
    <property type="term" value="C:catalytic step 2 spliceosome"/>
    <property type="evidence" value="ECO:0007669"/>
    <property type="project" value="TreeGrafter"/>
</dbReference>
<evidence type="ECO:0000259" key="20">
    <source>
        <dbReference type="PROSITE" id="PS50127"/>
    </source>
</evidence>
<keyword evidence="17" id="KW-0175">Coiled coil</keyword>
<dbReference type="PROSITE" id="PS50127">
    <property type="entry name" value="UBC_2"/>
    <property type="match status" value="1"/>
</dbReference>
<evidence type="ECO:0000259" key="19">
    <source>
        <dbReference type="PROSITE" id="PS50072"/>
    </source>
</evidence>
<dbReference type="SUPFAM" id="SSF54495">
    <property type="entry name" value="UBC-like"/>
    <property type="match status" value="1"/>
</dbReference>
<dbReference type="PROSITE" id="PS00170">
    <property type="entry name" value="CSA_PPIASE_1"/>
    <property type="match status" value="1"/>
</dbReference>
<reference evidence="21 22" key="1">
    <citation type="journal article" date="2019" name="Fungal Biol. Biotechnol.">
        <title>Draft genome sequence of fastidious pathogen Ceratobasidium theobromae, which causes vascular-streak dieback in Theobroma cacao.</title>
        <authorList>
            <person name="Ali S.S."/>
            <person name="Asman A."/>
            <person name="Shao J."/>
            <person name="Firmansyah A.P."/>
            <person name="Susilo A.W."/>
            <person name="Rosmana A."/>
            <person name="McMahon P."/>
            <person name="Junaid M."/>
            <person name="Guest D."/>
            <person name="Kheng T.Y."/>
            <person name="Meinhardt L.W."/>
            <person name="Bailey B.A."/>
        </authorList>
    </citation>
    <scope>NUCLEOTIDE SEQUENCE [LARGE SCALE GENOMIC DNA]</scope>
    <source>
        <strain evidence="21 22">CT2</strain>
    </source>
</reference>
<dbReference type="InterPro" id="IPR000608">
    <property type="entry name" value="UBC"/>
</dbReference>
<evidence type="ECO:0000256" key="1">
    <source>
        <dbReference type="ARBA" id="ARBA00000971"/>
    </source>
</evidence>
<dbReference type="PANTHER" id="PTHR45625:SF6">
    <property type="entry name" value="SPLICEOSOME-ASSOCIATED PROTEIN CWC27 HOMOLOG"/>
    <property type="match status" value="1"/>
</dbReference>
<feature type="compositionally biased region" description="Basic and acidic residues" evidence="18">
    <location>
        <begin position="284"/>
        <end position="324"/>
    </location>
</feature>
<feature type="compositionally biased region" description="Basic and acidic residues" evidence="18">
    <location>
        <begin position="662"/>
        <end position="677"/>
    </location>
</feature>
<feature type="region of interest" description="Disordered" evidence="18">
    <location>
        <begin position="212"/>
        <end position="404"/>
    </location>
</feature>
<dbReference type="InterPro" id="IPR020892">
    <property type="entry name" value="Cyclophilin-type_PPIase_CS"/>
</dbReference>
<evidence type="ECO:0000256" key="7">
    <source>
        <dbReference type="ARBA" id="ARBA00022741"/>
    </source>
</evidence>
<dbReference type="InterPro" id="IPR016135">
    <property type="entry name" value="UBQ-conjugating_enzyme/RWD"/>
</dbReference>
<feature type="domain" description="PPIase cyclophilin-type" evidence="19">
    <location>
        <begin position="12"/>
        <end position="162"/>
    </location>
</feature>
<comment type="subcellular location">
    <subcellularLocation>
        <location evidence="3">Endoplasmic reticulum membrane</location>
    </subcellularLocation>
    <subcellularLocation>
        <location evidence="2">Nucleus</location>
    </subcellularLocation>
</comment>
<protein>
    <recommendedName>
        <fullName evidence="15">Ubiquitin-conjugating enzyme E2 6</fullName>
        <ecNumber evidence="4">2.3.2.23</ecNumber>
    </recommendedName>
    <alternativeName>
        <fullName evidence="16">E2 ubiquitin-conjugating enzyme 6</fullName>
    </alternativeName>
</protein>
<dbReference type="CDD" id="cd23799">
    <property type="entry name" value="UBCc_UBE2J"/>
    <property type="match status" value="1"/>
</dbReference>
<dbReference type="SMART" id="SM00212">
    <property type="entry name" value="UBCc"/>
    <property type="match status" value="1"/>
</dbReference>
<evidence type="ECO:0000256" key="16">
    <source>
        <dbReference type="ARBA" id="ARBA00042181"/>
    </source>
</evidence>
<feature type="domain" description="UBC core" evidence="20">
    <location>
        <begin position="507"/>
        <end position="664"/>
    </location>
</feature>
<keyword evidence="9" id="KW-0256">Endoplasmic reticulum</keyword>
<keyword evidence="10" id="KW-0067">ATP-binding</keyword>
<comment type="catalytic activity">
    <reaction evidence="1">
        <text>[protein]-peptidylproline (omega=180) = [protein]-peptidylproline (omega=0)</text>
        <dbReference type="Rhea" id="RHEA:16237"/>
        <dbReference type="Rhea" id="RHEA-COMP:10747"/>
        <dbReference type="Rhea" id="RHEA-COMP:10748"/>
        <dbReference type="ChEBI" id="CHEBI:83833"/>
        <dbReference type="ChEBI" id="CHEBI:83834"/>
        <dbReference type="EC" id="5.2.1.8"/>
    </reaction>
</comment>
<dbReference type="Proteomes" id="UP000383932">
    <property type="component" value="Unassembled WGS sequence"/>
</dbReference>
<dbReference type="Pfam" id="PF00160">
    <property type="entry name" value="Pro_isomerase"/>
    <property type="match status" value="1"/>
</dbReference>
<dbReference type="PANTHER" id="PTHR45625">
    <property type="entry name" value="PEPTIDYL-PROLYL CIS-TRANS ISOMERASE-RELATED"/>
    <property type="match status" value="1"/>
</dbReference>
<proteinExistence type="inferred from homology"/>
<keyword evidence="5" id="KW-0808">Transferase</keyword>
<dbReference type="GO" id="GO:0003755">
    <property type="term" value="F:peptidyl-prolyl cis-trans isomerase activity"/>
    <property type="evidence" value="ECO:0007669"/>
    <property type="project" value="UniProtKB-EC"/>
</dbReference>
<keyword evidence="7" id="KW-0547">Nucleotide-binding</keyword>
<evidence type="ECO:0000256" key="9">
    <source>
        <dbReference type="ARBA" id="ARBA00022824"/>
    </source>
</evidence>
<evidence type="ECO:0000256" key="14">
    <source>
        <dbReference type="ARBA" id="ARBA00038509"/>
    </source>
</evidence>
<feature type="compositionally biased region" description="Basic and acidic residues" evidence="18">
    <location>
        <begin position="394"/>
        <end position="404"/>
    </location>
</feature>
<feature type="compositionally biased region" description="Basic and acidic residues" evidence="18">
    <location>
        <begin position="244"/>
        <end position="265"/>
    </location>
</feature>
<evidence type="ECO:0000256" key="3">
    <source>
        <dbReference type="ARBA" id="ARBA00004586"/>
    </source>
</evidence>
<dbReference type="GO" id="GO:0005524">
    <property type="term" value="F:ATP binding"/>
    <property type="evidence" value="ECO:0007669"/>
    <property type="project" value="UniProtKB-KW"/>
</dbReference>
<evidence type="ECO:0000256" key="5">
    <source>
        <dbReference type="ARBA" id="ARBA00022679"/>
    </source>
</evidence>
<dbReference type="OrthoDB" id="442970at2759"/>
<evidence type="ECO:0000256" key="15">
    <source>
        <dbReference type="ARBA" id="ARBA00039885"/>
    </source>
</evidence>
<feature type="coiled-coil region" evidence="17">
    <location>
        <begin position="158"/>
        <end position="190"/>
    </location>
</feature>
<evidence type="ECO:0000256" key="11">
    <source>
        <dbReference type="ARBA" id="ARBA00022989"/>
    </source>
</evidence>
<dbReference type="Pfam" id="PF00179">
    <property type="entry name" value="UQ_con"/>
    <property type="match status" value="1"/>
</dbReference>
<evidence type="ECO:0000256" key="8">
    <source>
        <dbReference type="ARBA" id="ARBA00022786"/>
    </source>
</evidence>
<name>A0A5N5QTC5_9AGAM</name>
<evidence type="ECO:0000256" key="13">
    <source>
        <dbReference type="ARBA" id="ARBA00023242"/>
    </source>
</evidence>
<evidence type="ECO:0000256" key="2">
    <source>
        <dbReference type="ARBA" id="ARBA00004123"/>
    </source>
</evidence>
<dbReference type="FunFam" id="3.10.110.10:FF:000023">
    <property type="entry name" value="Ubiquitin-conjugating enzyme E2 J2"/>
    <property type="match status" value="1"/>
</dbReference>
<evidence type="ECO:0000256" key="6">
    <source>
        <dbReference type="ARBA" id="ARBA00022692"/>
    </source>
</evidence>
<dbReference type="Gene3D" id="3.10.110.10">
    <property type="entry name" value="Ubiquitin Conjugating Enzyme"/>
    <property type="match status" value="1"/>
</dbReference>
<keyword evidence="22" id="KW-1185">Reference proteome</keyword>
<evidence type="ECO:0000313" key="22">
    <source>
        <dbReference type="Proteomes" id="UP000383932"/>
    </source>
</evidence>
<evidence type="ECO:0000256" key="12">
    <source>
        <dbReference type="ARBA" id="ARBA00023136"/>
    </source>
</evidence>
<evidence type="ECO:0000256" key="4">
    <source>
        <dbReference type="ARBA" id="ARBA00012486"/>
    </source>
</evidence>
<feature type="region of interest" description="Disordered" evidence="18">
    <location>
        <begin position="447"/>
        <end position="499"/>
    </location>
</feature>
<dbReference type="GO" id="GO:0061631">
    <property type="term" value="F:ubiquitin conjugating enzyme activity"/>
    <property type="evidence" value="ECO:0007669"/>
    <property type="project" value="UniProtKB-EC"/>
</dbReference>
<keyword evidence="21" id="KW-0413">Isomerase</keyword>
<accession>A0A5N5QTC5</accession>
<evidence type="ECO:0000256" key="10">
    <source>
        <dbReference type="ARBA" id="ARBA00022840"/>
    </source>
</evidence>
<dbReference type="InterPro" id="IPR044666">
    <property type="entry name" value="Cyclophilin_A-like"/>
</dbReference>
<organism evidence="21 22">
    <name type="scientific">Ceratobasidium theobromae</name>
    <dbReference type="NCBI Taxonomy" id="1582974"/>
    <lineage>
        <taxon>Eukaryota</taxon>
        <taxon>Fungi</taxon>
        <taxon>Dikarya</taxon>
        <taxon>Basidiomycota</taxon>
        <taxon>Agaricomycotina</taxon>
        <taxon>Agaricomycetes</taxon>
        <taxon>Cantharellales</taxon>
        <taxon>Ceratobasidiaceae</taxon>
        <taxon>Ceratobasidium</taxon>
    </lineage>
</organism>
<dbReference type="InterPro" id="IPR029000">
    <property type="entry name" value="Cyclophilin-like_dom_sf"/>
</dbReference>
<evidence type="ECO:0000313" key="21">
    <source>
        <dbReference type="EMBL" id="KAB5595002.1"/>
    </source>
</evidence>
<dbReference type="InterPro" id="IPR002130">
    <property type="entry name" value="Cyclophilin-type_PPIase_dom"/>
</dbReference>
<sequence>MALPTSGKVIIETTVGDIEIELWAKETPKTCRNFLALAMEGYYDGVIFHRVVPGFLVQTGDRTGTGAGGESFYGEMFEDEVHPRLRFPHRGLVAMANNGTKNSNDSQFFITLDRAEELHDVLKIGQLELGDDERPLYPPKIKTIRIIDNPFDDIVPRITAAEKRAQQLAREAAQKQREEAQRKKGAKKNIALLSFGDDAEAQDEPVVFTKKNLGRPDLVENPNAHGPMSIENISEPPKPHVQRKSTEATKAAQDKAESTDSKSESKVTGNEESDIASIRKKHKAEKEAKKESQKTELEKMEDAVRKLARRHSDSESEDEREAKKPKGPSQLELELAKYKKGRGTSSNKKGKGRDEGDLLAALSSFRSRLQKSLGEMDENQDKDTNMKDSPTGKGDGEGAEIDKNKAALQEVDDDASWIGHKLKFAKDDGAETRRAEHEYEVIDPRARGSQARMEERERKANKRSTVGQAFQKGRPSSCISTTTRGVLSASRPPYPQNTTKFVMASKPAQKRLSKEFLEMQRSPPPFVWAAPEEKNILHWNFIVRGPPDCPYAGGEYHGLIVFPSEYPFKPPGIKMFTPSGRFQPDKKICFSMSDFHPGTWNPAWSVATICTGLLSFMLSDEMTTGSVTSTDVEKRDFALRSHDWNRKQKRFREAFPEYCGEDMRDLPNMGEKDRGTAEETTEAAATSTQTPAVRASAPTIPKIRGVPTSGSAASAVVGQAVAPASWRETIWERWRWGIFILLAVLVSRLSNV</sequence>
<feature type="region of interest" description="Disordered" evidence="18">
    <location>
        <begin position="662"/>
        <end position="696"/>
    </location>
</feature>
<keyword evidence="8" id="KW-0833">Ubl conjugation pathway</keyword>
<dbReference type="GO" id="GO:0005789">
    <property type="term" value="C:endoplasmic reticulum membrane"/>
    <property type="evidence" value="ECO:0007669"/>
    <property type="project" value="UniProtKB-SubCell"/>
</dbReference>
<evidence type="ECO:0000256" key="18">
    <source>
        <dbReference type="SAM" id="MobiDB-lite"/>
    </source>
</evidence>
<feature type="compositionally biased region" description="Basic and acidic residues" evidence="18">
    <location>
        <begin position="447"/>
        <end position="458"/>
    </location>
</feature>